<organism evidence="1 2">
    <name type="scientific">Neorhizobium galegae</name>
    <name type="common">Rhizobium galegae</name>
    <dbReference type="NCBI Taxonomy" id="399"/>
    <lineage>
        <taxon>Bacteria</taxon>
        <taxon>Pseudomonadati</taxon>
        <taxon>Pseudomonadota</taxon>
        <taxon>Alphaproteobacteria</taxon>
        <taxon>Hyphomicrobiales</taxon>
        <taxon>Rhizobiaceae</taxon>
        <taxon>Rhizobium/Agrobacterium group</taxon>
        <taxon>Neorhizobium</taxon>
    </lineage>
</organism>
<dbReference type="Proteomes" id="UP000386575">
    <property type="component" value="Unassembled WGS sequence"/>
</dbReference>
<proteinExistence type="predicted"/>
<sequence>METNNLQPDVNATRRGTVAHRIFTGEKAAAFVANDRIEFRVQREKDYGVGADDVISFAIAITIQTDADLPIYEEVALSLPIKPAVVVTPPAI</sequence>
<dbReference type="EMBL" id="VZUL01000002">
    <property type="protein sequence ID" value="KAB1086777.1"/>
    <property type="molecule type" value="Genomic_DNA"/>
</dbReference>
<evidence type="ECO:0000313" key="1">
    <source>
        <dbReference type="EMBL" id="KAB1086777.1"/>
    </source>
</evidence>
<comment type="caution">
    <text evidence="1">The sequence shown here is derived from an EMBL/GenBank/DDBJ whole genome shotgun (WGS) entry which is preliminary data.</text>
</comment>
<reference evidence="1 2" key="1">
    <citation type="submission" date="2019-09" db="EMBL/GenBank/DDBJ databases">
        <title>Genome sequencing of Ng87 strain.</title>
        <authorList>
            <person name="Karasev E.S."/>
            <person name="Andronov E."/>
        </authorList>
    </citation>
    <scope>NUCLEOTIDE SEQUENCE [LARGE SCALE GENOMIC DNA]</scope>
    <source>
        <strain evidence="1 2">Ng87</strain>
    </source>
</reference>
<evidence type="ECO:0000313" key="2">
    <source>
        <dbReference type="Proteomes" id="UP000386575"/>
    </source>
</evidence>
<accession>A0A6A1TV40</accession>
<dbReference type="AlphaFoldDB" id="A0A6A1TV40"/>
<name>A0A6A1TV40_NEOGA</name>
<dbReference type="RefSeq" id="WP_151042310.1">
    <property type="nucleotide sequence ID" value="NZ_VZUL01000002.1"/>
</dbReference>
<protein>
    <submittedName>
        <fullName evidence="1">Uncharacterized protein</fullName>
    </submittedName>
</protein>
<gene>
    <name evidence="1" type="ORF">F4V91_10270</name>
</gene>